<keyword evidence="1" id="KW-0812">Transmembrane</keyword>
<keyword evidence="1" id="KW-1133">Transmembrane helix</keyword>
<protein>
    <submittedName>
        <fullName evidence="2">Uncharacterized protein</fullName>
    </submittedName>
</protein>
<organism evidence="2 3">
    <name type="scientific">Lentibacillus halophilus</name>
    <dbReference type="NCBI Taxonomy" id="295065"/>
    <lineage>
        <taxon>Bacteria</taxon>
        <taxon>Bacillati</taxon>
        <taxon>Bacillota</taxon>
        <taxon>Bacilli</taxon>
        <taxon>Bacillales</taxon>
        <taxon>Bacillaceae</taxon>
        <taxon>Lentibacillus</taxon>
    </lineage>
</organism>
<feature type="transmembrane region" description="Helical" evidence="1">
    <location>
        <begin position="40"/>
        <end position="62"/>
    </location>
</feature>
<keyword evidence="1" id="KW-0472">Membrane</keyword>
<name>A0ABN0ZAV8_9BACI</name>
<keyword evidence="3" id="KW-1185">Reference proteome</keyword>
<proteinExistence type="predicted"/>
<evidence type="ECO:0000313" key="3">
    <source>
        <dbReference type="Proteomes" id="UP001501459"/>
    </source>
</evidence>
<gene>
    <name evidence="2" type="ORF">GCM10008983_18690</name>
</gene>
<dbReference type="EMBL" id="BAAADM010000051">
    <property type="protein sequence ID" value="GAA0441864.1"/>
    <property type="molecule type" value="Genomic_DNA"/>
</dbReference>
<reference evidence="2 3" key="1">
    <citation type="journal article" date="2019" name="Int. J. Syst. Evol. Microbiol.">
        <title>The Global Catalogue of Microorganisms (GCM) 10K type strain sequencing project: providing services to taxonomists for standard genome sequencing and annotation.</title>
        <authorList>
            <consortium name="The Broad Institute Genomics Platform"/>
            <consortium name="The Broad Institute Genome Sequencing Center for Infectious Disease"/>
            <person name="Wu L."/>
            <person name="Ma J."/>
        </authorList>
    </citation>
    <scope>NUCLEOTIDE SEQUENCE [LARGE SCALE GENOMIC DNA]</scope>
    <source>
        <strain evidence="2 3">JCM 12149</strain>
    </source>
</reference>
<evidence type="ECO:0000313" key="2">
    <source>
        <dbReference type="EMBL" id="GAA0441864.1"/>
    </source>
</evidence>
<dbReference type="Proteomes" id="UP001501459">
    <property type="component" value="Unassembled WGS sequence"/>
</dbReference>
<comment type="caution">
    <text evidence="2">The sequence shown here is derived from an EMBL/GenBank/DDBJ whole genome shotgun (WGS) entry which is preliminary data.</text>
</comment>
<sequence>MFILNAILKNIFLGIVTFIIGYIIVWFFSGSKGKIELSYYAAISYSLIFLAAVIVVCTGIIANKLDKLSRPNDKQNK</sequence>
<evidence type="ECO:0000256" key="1">
    <source>
        <dbReference type="SAM" id="Phobius"/>
    </source>
</evidence>
<feature type="transmembrane region" description="Helical" evidence="1">
    <location>
        <begin position="7"/>
        <end position="28"/>
    </location>
</feature>
<accession>A0ABN0ZAV8</accession>